<keyword evidence="1" id="KW-1133">Transmembrane helix</keyword>
<feature type="transmembrane region" description="Helical" evidence="1">
    <location>
        <begin position="60"/>
        <end position="84"/>
    </location>
</feature>
<feature type="non-terminal residue" evidence="2">
    <location>
        <position position="94"/>
    </location>
</feature>
<organism evidence="2 3">
    <name type="scientific">Rhizophlyctis rosea</name>
    <dbReference type="NCBI Taxonomy" id="64517"/>
    <lineage>
        <taxon>Eukaryota</taxon>
        <taxon>Fungi</taxon>
        <taxon>Fungi incertae sedis</taxon>
        <taxon>Chytridiomycota</taxon>
        <taxon>Chytridiomycota incertae sedis</taxon>
        <taxon>Chytridiomycetes</taxon>
        <taxon>Rhizophlyctidales</taxon>
        <taxon>Rhizophlyctidaceae</taxon>
        <taxon>Rhizophlyctis</taxon>
    </lineage>
</organism>
<keyword evidence="1" id="KW-0472">Membrane</keyword>
<reference evidence="2" key="1">
    <citation type="submission" date="2020-05" db="EMBL/GenBank/DDBJ databases">
        <title>Phylogenomic resolution of chytrid fungi.</title>
        <authorList>
            <person name="Stajich J.E."/>
            <person name="Amses K."/>
            <person name="Simmons R."/>
            <person name="Seto K."/>
            <person name="Myers J."/>
            <person name="Bonds A."/>
            <person name="Quandt C.A."/>
            <person name="Barry K."/>
            <person name="Liu P."/>
            <person name="Grigoriev I."/>
            <person name="Longcore J.E."/>
            <person name="James T.Y."/>
        </authorList>
    </citation>
    <scope>NUCLEOTIDE SEQUENCE</scope>
    <source>
        <strain evidence="2">JEL0318</strain>
    </source>
</reference>
<protein>
    <submittedName>
        <fullName evidence="2">Uncharacterized protein</fullName>
    </submittedName>
</protein>
<keyword evidence="1" id="KW-0812">Transmembrane</keyword>
<evidence type="ECO:0000313" key="2">
    <source>
        <dbReference type="EMBL" id="KAJ3048255.1"/>
    </source>
</evidence>
<keyword evidence="3" id="KW-1185">Reference proteome</keyword>
<proteinExistence type="predicted"/>
<name>A0AAD5X2Y0_9FUNG</name>
<sequence length="94" mass="10471">YDGIESGALPAIREARRSGIARVQERLEAVDEYRKKEEERWRREGGVIKRKDEGGALGKVALTVVVGLVVAAVLMGLVVDYTLLFDDLRDALWS</sequence>
<comment type="caution">
    <text evidence="2">The sequence shown here is derived from an EMBL/GenBank/DDBJ whole genome shotgun (WGS) entry which is preliminary data.</text>
</comment>
<dbReference type="EMBL" id="JADGJD010000823">
    <property type="protein sequence ID" value="KAJ3048255.1"/>
    <property type="molecule type" value="Genomic_DNA"/>
</dbReference>
<dbReference type="AlphaFoldDB" id="A0AAD5X2Y0"/>
<dbReference type="Proteomes" id="UP001212841">
    <property type="component" value="Unassembled WGS sequence"/>
</dbReference>
<evidence type="ECO:0000313" key="3">
    <source>
        <dbReference type="Proteomes" id="UP001212841"/>
    </source>
</evidence>
<gene>
    <name evidence="2" type="ORF">HK097_010740</name>
</gene>
<accession>A0AAD5X2Y0</accession>
<evidence type="ECO:0000256" key="1">
    <source>
        <dbReference type="SAM" id="Phobius"/>
    </source>
</evidence>